<dbReference type="PANTHER" id="PTHR13947:SF37">
    <property type="entry name" value="LD18367P"/>
    <property type="match status" value="1"/>
</dbReference>
<dbReference type="InterPro" id="IPR016181">
    <property type="entry name" value="Acyl_CoA_acyltransferase"/>
</dbReference>
<evidence type="ECO:0000313" key="3">
    <source>
        <dbReference type="EMBL" id="SPF54158.1"/>
    </source>
</evidence>
<organism evidence="3 4">
    <name type="scientific">Candidatus Desulfosporosinus infrequens</name>
    <dbReference type="NCBI Taxonomy" id="2043169"/>
    <lineage>
        <taxon>Bacteria</taxon>
        <taxon>Bacillati</taxon>
        <taxon>Bacillota</taxon>
        <taxon>Clostridia</taxon>
        <taxon>Eubacteriales</taxon>
        <taxon>Desulfitobacteriaceae</taxon>
        <taxon>Desulfosporosinus</taxon>
    </lineage>
</organism>
<protein>
    <submittedName>
        <fullName evidence="3">Acetyltransferase, GNAT family</fullName>
    </submittedName>
</protein>
<dbReference type="GO" id="GO:0008080">
    <property type="term" value="F:N-acetyltransferase activity"/>
    <property type="evidence" value="ECO:0007669"/>
    <property type="project" value="InterPro"/>
</dbReference>
<dbReference type="Pfam" id="PF00583">
    <property type="entry name" value="Acetyltransf_1"/>
    <property type="match status" value="1"/>
</dbReference>
<accession>A0A2U3LQJ9</accession>
<evidence type="ECO:0000256" key="1">
    <source>
        <dbReference type="ARBA" id="ARBA00022679"/>
    </source>
</evidence>
<dbReference type="OrthoDB" id="7163760at2"/>
<name>A0A2U3LQJ9_9FIRM</name>
<dbReference type="PANTHER" id="PTHR13947">
    <property type="entry name" value="GNAT FAMILY N-ACETYLTRANSFERASE"/>
    <property type="match status" value="1"/>
</dbReference>
<dbReference type="AlphaFoldDB" id="A0A2U3LQJ9"/>
<proteinExistence type="predicted"/>
<evidence type="ECO:0000313" key="4">
    <source>
        <dbReference type="Proteomes" id="UP000238916"/>
    </source>
</evidence>
<reference evidence="4" key="1">
    <citation type="submission" date="2018-02" db="EMBL/GenBank/DDBJ databases">
        <authorList>
            <person name="Hausmann B."/>
        </authorList>
    </citation>
    <scope>NUCLEOTIDE SEQUENCE [LARGE SCALE GENOMIC DNA]</scope>
    <source>
        <strain evidence="4">Peat soil MAG SbF1</strain>
    </source>
</reference>
<evidence type="ECO:0000259" key="2">
    <source>
        <dbReference type="PROSITE" id="PS51186"/>
    </source>
</evidence>
<dbReference type="EMBL" id="OMOF01000710">
    <property type="protein sequence ID" value="SPF54158.1"/>
    <property type="molecule type" value="Genomic_DNA"/>
</dbReference>
<dbReference type="SUPFAM" id="SSF55729">
    <property type="entry name" value="Acyl-CoA N-acyltransferases (Nat)"/>
    <property type="match status" value="1"/>
</dbReference>
<dbReference type="PROSITE" id="PS51186">
    <property type="entry name" value="GNAT"/>
    <property type="match status" value="1"/>
</dbReference>
<sequence>MIRKAVSADIKEIMDIIRVTIIEMHSNYNQQWDETYPQEKDFIRDISCGDLYVLERDGKLIAFVCVNTVEPSEYKGLCWSQSKEAMVIHRMSVDPEYRRKGVAKELMIFAEDLAKIKSNRYLKTDTYSTNDKMNALFIKCGYNFIGEIRLIGKEKPYYCYDKVLGDA</sequence>
<dbReference type="InterPro" id="IPR050769">
    <property type="entry name" value="NAT_camello-type"/>
</dbReference>
<dbReference type="Gene3D" id="3.40.630.30">
    <property type="match status" value="1"/>
</dbReference>
<keyword evidence="1 3" id="KW-0808">Transferase</keyword>
<dbReference type="CDD" id="cd04301">
    <property type="entry name" value="NAT_SF"/>
    <property type="match status" value="1"/>
</dbReference>
<dbReference type="Proteomes" id="UP000238916">
    <property type="component" value="Unassembled WGS sequence"/>
</dbReference>
<dbReference type="InterPro" id="IPR000182">
    <property type="entry name" value="GNAT_dom"/>
</dbReference>
<feature type="domain" description="N-acetyltransferase" evidence="2">
    <location>
        <begin position="1"/>
        <end position="162"/>
    </location>
</feature>
<gene>
    <name evidence="3" type="ORF">SBF1_7380002</name>
</gene>